<keyword evidence="2" id="KW-0233">DNA recombination</keyword>
<dbReference type="GO" id="GO:0015074">
    <property type="term" value="P:DNA integration"/>
    <property type="evidence" value="ECO:0007669"/>
    <property type="project" value="InterPro"/>
</dbReference>
<dbReference type="GO" id="GO:0003677">
    <property type="term" value="F:DNA binding"/>
    <property type="evidence" value="ECO:0007669"/>
    <property type="project" value="UniProtKB-KW"/>
</dbReference>
<evidence type="ECO:0000256" key="1">
    <source>
        <dbReference type="ARBA" id="ARBA00023125"/>
    </source>
</evidence>
<sequence>MEQAKAPGLKWMKRANGAAPIWVADEADVKKGFLPKTVNLSMFVDQPDILKAKCDALQADMLLWRAGYRNDPLAFDGTVKSLLTMYQCHDESPFKKLKPASRRTYVGFLSKIEAHIGARRVDAISGVDIIRYHKVWSNAGQNLATAAMCRSILESALSFGVMNKHNECAGLLLMLREAKKNLSRASPRTQVITAAQVAAARSAARAANRPSSALAYAFAFETTLRLWDVIGQWYPMNEGGLSDVLDPANGEKWFGLRWEDIDEHMVLRFTPSKTEETTGRKIIYPLAKAPMVMEEIKLVPQELRVGPIIVCEDTGIPYRPKNFAYRWRLDRKAANIPSTVWARDLRASGLTEGRAANASIEDAAKVAGHTGPTTTARVYDRAVFEAADRFADARLRGREQSGNGSGNGR</sequence>
<dbReference type="InterPro" id="IPR013762">
    <property type="entry name" value="Integrase-like_cat_sf"/>
</dbReference>
<feature type="domain" description="Tyr recombinase" evidence="3">
    <location>
        <begin position="187"/>
        <end position="392"/>
    </location>
</feature>
<proteinExistence type="predicted"/>
<evidence type="ECO:0000313" key="4">
    <source>
        <dbReference type="EMBL" id="CDX26952.1"/>
    </source>
</evidence>
<organism evidence="4 5">
    <name type="scientific">Mesorhizobium plurifarium</name>
    <dbReference type="NCBI Taxonomy" id="69974"/>
    <lineage>
        <taxon>Bacteria</taxon>
        <taxon>Pseudomonadati</taxon>
        <taxon>Pseudomonadota</taxon>
        <taxon>Alphaproteobacteria</taxon>
        <taxon>Hyphomicrobiales</taxon>
        <taxon>Phyllobacteriaceae</taxon>
        <taxon>Mesorhizobium</taxon>
    </lineage>
</organism>
<dbReference type="AlphaFoldDB" id="A0A090G7J1"/>
<keyword evidence="1" id="KW-0238">DNA-binding</keyword>
<accession>A0A090G7J1</accession>
<keyword evidence="5" id="KW-1185">Reference proteome</keyword>
<dbReference type="InterPro" id="IPR002104">
    <property type="entry name" value="Integrase_catalytic"/>
</dbReference>
<name>A0A090G7J1_MESPL</name>
<evidence type="ECO:0000256" key="2">
    <source>
        <dbReference type="ARBA" id="ARBA00023172"/>
    </source>
</evidence>
<protein>
    <submittedName>
        <fullName evidence="4">Phage integrase</fullName>
    </submittedName>
</protein>
<reference evidence="5" key="1">
    <citation type="submission" date="2014-08" db="EMBL/GenBank/DDBJ databases">
        <authorList>
            <person name="Moulin L."/>
        </authorList>
    </citation>
    <scope>NUCLEOTIDE SEQUENCE [LARGE SCALE GENOMIC DNA]</scope>
</reference>
<gene>
    <name evidence="4" type="ORF">MPL3356_60634</name>
</gene>
<dbReference type="Gene3D" id="1.10.443.10">
    <property type="entry name" value="Intergrase catalytic core"/>
    <property type="match status" value="1"/>
</dbReference>
<dbReference type="PROSITE" id="PS51898">
    <property type="entry name" value="TYR_RECOMBINASE"/>
    <property type="match status" value="1"/>
</dbReference>
<dbReference type="InterPro" id="IPR011010">
    <property type="entry name" value="DNA_brk_join_enz"/>
</dbReference>
<dbReference type="Proteomes" id="UP000045285">
    <property type="component" value="Unassembled WGS sequence"/>
</dbReference>
<dbReference type="GO" id="GO:0006310">
    <property type="term" value="P:DNA recombination"/>
    <property type="evidence" value="ECO:0007669"/>
    <property type="project" value="UniProtKB-KW"/>
</dbReference>
<evidence type="ECO:0000313" key="5">
    <source>
        <dbReference type="Proteomes" id="UP000045285"/>
    </source>
</evidence>
<dbReference type="SUPFAM" id="SSF56349">
    <property type="entry name" value="DNA breaking-rejoining enzymes"/>
    <property type="match status" value="2"/>
</dbReference>
<dbReference type="InterPro" id="IPR010998">
    <property type="entry name" value="Integrase_recombinase_N"/>
</dbReference>
<dbReference type="Gene3D" id="1.10.150.130">
    <property type="match status" value="1"/>
</dbReference>
<dbReference type="EMBL" id="CCMZ01000056">
    <property type="protein sequence ID" value="CDX26952.1"/>
    <property type="molecule type" value="Genomic_DNA"/>
</dbReference>
<evidence type="ECO:0000259" key="3">
    <source>
        <dbReference type="PROSITE" id="PS51898"/>
    </source>
</evidence>